<organism evidence="1 2">
    <name type="scientific">Meiothermus granaticius NBRC 107808</name>
    <dbReference type="NCBI Taxonomy" id="1227551"/>
    <lineage>
        <taxon>Bacteria</taxon>
        <taxon>Thermotogati</taxon>
        <taxon>Deinococcota</taxon>
        <taxon>Deinococci</taxon>
        <taxon>Thermales</taxon>
        <taxon>Thermaceae</taxon>
        <taxon>Meiothermus</taxon>
    </lineage>
</organism>
<dbReference type="OrthoDB" id="9943542at2"/>
<dbReference type="EMBL" id="QWLB01000055">
    <property type="protein sequence ID" value="RIH91179.1"/>
    <property type="molecule type" value="Genomic_DNA"/>
</dbReference>
<accession>A0A399F7E8</accession>
<dbReference type="AlphaFoldDB" id="A0A399F7E8"/>
<dbReference type="RefSeq" id="WP_119358399.1">
    <property type="nucleotide sequence ID" value="NZ_BJXM01000029.1"/>
</dbReference>
<evidence type="ECO:0008006" key="3">
    <source>
        <dbReference type="Google" id="ProtNLM"/>
    </source>
</evidence>
<reference evidence="1 2" key="1">
    <citation type="submission" date="2018-08" db="EMBL/GenBank/DDBJ databases">
        <title>Meiothermus granaticius genome AF-68 sequencing project.</title>
        <authorList>
            <person name="Da Costa M.S."/>
            <person name="Albuquerque L."/>
            <person name="Raposo P."/>
            <person name="Froufe H.J.C."/>
            <person name="Barroso C.S."/>
            <person name="Egas C."/>
        </authorList>
    </citation>
    <scope>NUCLEOTIDE SEQUENCE [LARGE SCALE GENOMIC DNA]</scope>
    <source>
        <strain evidence="1 2">AF-68</strain>
    </source>
</reference>
<dbReference type="Proteomes" id="UP000266178">
    <property type="component" value="Unassembled WGS sequence"/>
</dbReference>
<sequence>MVKEPEPNTVQRISLNLTQRDLEATAALARAEGTNRTVAIQRAIQAKKFLRDVVDEGGKVLIQRKDGSLVEVVFQ</sequence>
<proteinExistence type="predicted"/>
<comment type="caution">
    <text evidence="1">The sequence shown here is derived from an EMBL/GenBank/DDBJ whole genome shotgun (WGS) entry which is preliminary data.</text>
</comment>
<name>A0A399F7E8_9DEIN</name>
<keyword evidence="2" id="KW-1185">Reference proteome</keyword>
<evidence type="ECO:0000313" key="2">
    <source>
        <dbReference type="Proteomes" id="UP000266178"/>
    </source>
</evidence>
<protein>
    <recommendedName>
        <fullName evidence="3">Ribbon-helix-helix protein CopG domain-containing protein</fullName>
    </recommendedName>
</protein>
<evidence type="ECO:0000313" key="1">
    <source>
        <dbReference type="EMBL" id="RIH91179.1"/>
    </source>
</evidence>
<gene>
    <name evidence="1" type="ORF">Mgrana_02963</name>
</gene>